<dbReference type="PANTHER" id="PTHR43671:SF98">
    <property type="entry name" value="SERINE_THREONINE-PROTEIN KINASE NEK11"/>
    <property type="match status" value="1"/>
</dbReference>
<feature type="compositionally biased region" description="Low complexity" evidence="11">
    <location>
        <begin position="212"/>
        <end position="221"/>
    </location>
</feature>
<feature type="compositionally biased region" description="Low complexity" evidence="11">
    <location>
        <begin position="1115"/>
        <end position="1131"/>
    </location>
</feature>
<evidence type="ECO:0000313" key="15">
    <source>
        <dbReference type="Proteomes" id="UP001054857"/>
    </source>
</evidence>
<reference evidence="14 15" key="1">
    <citation type="journal article" date="2021" name="Sci. Rep.">
        <title>Genome sequencing of the multicellular alga Astrephomene provides insights into convergent evolution of germ-soma differentiation.</title>
        <authorList>
            <person name="Yamashita S."/>
            <person name="Yamamoto K."/>
            <person name="Matsuzaki R."/>
            <person name="Suzuki S."/>
            <person name="Yamaguchi H."/>
            <person name="Hirooka S."/>
            <person name="Minakuchi Y."/>
            <person name="Miyagishima S."/>
            <person name="Kawachi M."/>
            <person name="Toyoda A."/>
            <person name="Nozaki H."/>
        </authorList>
    </citation>
    <scope>NUCLEOTIDE SEQUENCE [LARGE SCALE GENOMIC DNA]</scope>
    <source>
        <strain evidence="14 15">NIES-4017</strain>
    </source>
</reference>
<feature type="compositionally biased region" description="Gly residues" evidence="11">
    <location>
        <begin position="1240"/>
        <end position="1249"/>
    </location>
</feature>
<dbReference type="PANTHER" id="PTHR43671">
    <property type="entry name" value="SERINE/THREONINE-PROTEIN KINASE NEK"/>
    <property type="match status" value="1"/>
</dbReference>
<organism evidence="14 15">
    <name type="scientific">Astrephomene gubernaculifera</name>
    <dbReference type="NCBI Taxonomy" id="47775"/>
    <lineage>
        <taxon>Eukaryota</taxon>
        <taxon>Viridiplantae</taxon>
        <taxon>Chlorophyta</taxon>
        <taxon>core chlorophytes</taxon>
        <taxon>Chlorophyceae</taxon>
        <taxon>CS clade</taxon>
        <taxon>Chlamydomonadales</taxon>
        <taxon>Astrephomenaceae</taxon>
        <taxon>Astrephomene</taxon>
    </lineage>
</organism>
<feature type="compositionally biased region" description="Low complexity" evidence="11">
    <location>
        <begin position="728"/>
        <end position="787"/>
    </location>
</feature>
<feature type="compositionally biased region" description="Low complexity" evidence="11">
    <location>
        <begin position="1326"/>
        <end position="1347"/>
    </location>
</feature>
<dbReference type="PROSITE" id="PS01108">
    <property type="entry name" value="RIBOSOMAL_L24"/>
    <property type="match status" value="1"/>
</dbReference>
<dbReference type="InterPro" id="IPR011009">
    <property type="entry name" value="Kinase-like_dom_sf"/>
</dbReference>
<feature type="region of interest" description="Disordered" evidence="11">
    <location>
        <begin position="394"/>
        <end position="461"/>
    </location>
</feature>
<dbReference type="Gene3D" id="2.30.30.190">
    <property type="entry name" value="CAP Gly-rich-like domain"/>
    <property type="match status" value="1"/>
</dbReference>
<evidence type="ECO:0000256" key="2">
    <source>
        <dbReference type="ARBA" id="ARBA00012513"/>
    </source>
</evidence>
<feature type="compositionally biased region" description="Low complexity" evidence="11">
    <location>
        <begin position="1225"/>
        <end position="1239"/>
    </location>
</feature>
<dbReference type="GO" id="GO:0005840">
    <property type="term" value="C:ribosome"/>
    <property type="evidence" value="ECO:0007669"/>
    <property type="project" value="InterPro"/>
</dbReference>
<dbReference type="Gene3D" id="1.10.510.10">
    <property type="entry name" value="Transferase(Phosphotransferase) domain 1"/>
    <property type="match status" value="1"/>
</dbReference>
<dbReference type="PROSITE" id="PS50011">
    <property type="entry name" value="PROTEIN_KINASE_DOM"/>
    <property type="match status" value="1"/>
</dbReference>
<evidence type="ECO:0000256" key="10">
    <source>
        <dbReference type="PROSITE-ProRule" id="PRU10141"/>
    </source>
</evidence>
<evidence type="ECO:0000259" key="12">
    <source>
        <dbReference type="PROSITE" id="PS50011"/>
    </source>
</evidence>
<feature type="compositionally biased region" description="Basic and acidic residues" evidence="11">
    <location>
        <begin position="224"/>
        <end position="246"/>
    </location>
</feature>
<evidence type="ECO:0000256" key="4">
    <source>
        <dbReference type="ARBA" id="ARBA00022679"/>
    </source>
</evidence>
<feature type="compositionally biased region" description="Polar residues" evidence="11">
    <location>
        <begin position="1315"/>
        <end position="1325"/>
    </location>
</feature>
<feature type="compositionally biased region" description="Low complexity" evidence="11">
    <location>
        <begin position="1250"/>
        <end position="1303"/>
    </location>
</feature>
<evidence type="ECO:0000256" key="1">
    <source>
        <dbReference type="ARBA" id="ARBA00010886"/>
    </source>
</evidence>
<feature type="region of interest" description="Disordered" evidence="11">
    <location>
        <begin position="681"/>
        <end position="890"/>
    </location>
</feature>
<dbReference type="Proteomes" id="UP001054857">
    <property type="component" value="Unassembled WGS sequence"/>
</dbReference>
<evidence type="ECO:0000256" key="7">
    <source>
        <dbReference type="ARBA" id="ARBA00022840"/>
    </source>
</evidence>
<keyword evidence="7 10" id="KW-0067">ATP-binding</keyword>
<dbReference type="Pfam" id="PF00069">
    <property type="entry name" value="Pkinase"/>
    <property type="match status" value="2"/>
</dbReference>
<dbReference type="GO" id="GO:0005524">
    <property type="term" value="F:ATP binding"/>
    <property type="evidence" value="ECO:0007669"/>
    <property type="project" value="UniProtKB-UniRule"/>
</dbReference>
<dbReference type="PROSITE" id="PS50245">
    <property type="entry name" value="CAP_GLY_2"/>
    <property type="match status" value="1"/>
</dbReference>
<keyword evidence="6" id="KW-0418">Kinase</keyword>
<evidence type="ECO:0000256" key="5">
    <source>
        <dbReference type="ARBA" id="ARBA00022741"/>
    </source>
</evidence>
<dbReference type="InterPro" id="IPR000719">
    <property type="entry name" value="Prot_kinase_dom"/>
</dbReference>
<comment type="catalytic activity">
    <reaction evidence="9">
        <text>L-seryl-[protein] + ATP = O-phospho-L-seryl-[protein] + ADP + H(+)</text>
        <dbReference type="Rhea" id="RHEA:17989"/>
        <dbReference type="Rhea" id="RHEA-COMP:9863"/>
        <dbReference type="Rhea" id="RHEA-COMP:11604"/>
        <dbReference type="ChEBI" id="CHEBI:15378"/>
        <dbReference type="ChEBI" id="CHEBI:29999"/>
        <dbReference type="ChEBI" id="CHEBI:30616"/>
        <dbReference type="ChEBI" id="CHEBI:83421"/>
        <dbReference type="ChEBI" id="CHEBI:456216"/>
        <dbReference type="EC" id="2.7.11.1"/>
    </reaction>
</comment>
<feature type="compositionally biased region" description="Low complexity" evidence="11">
    <location>
        <begin position="710"/>
        <end position="721"/>
    </location>
</feature>
<dbReference type="GO" id="GO:0003735">
    <property type="term" value="F:structural constituent of ribosome"/>
    <property type="evidence" value="ECO:0007669"/>
    <property type="project" value="InterPro"/>
</dbReference>
<keyword evidence="3" id="KW-0723">Serine/threonine-protein kinase</keyword>
<comment type="caution">
    <text evidence="14">The sequence shown here is derived from an EMBL/GenBank/DDBJ whole genome shotgun (WGS) entry which is preliminary data.</text>
</comment>
<name>A0AAD3DHP0_9CHLO</name>
<dbReference type="InterPro" id="IPR036859">
    <property type="entry name" value="CAP-Gly_dom_sf"/>
</dbReference>
<feature type="domain" description="Protein kinase" evidence="12">
    <location>
        <begin position="13"/>
        <end position="351"/>
    </location>
</feature>
<accession>A0AAD3DHP0</accession>
<dbReference type="InterPro" id="IPR005825">
    <property type="entry name" value="Ribosomal_uL24_CS"/>
</dbReference>
<feature type="compositionally biased region" description="Low complexity" evidence="11">
    <location>
        <begin position="688"/>
        <end position="698"/>
    </location>
</feature>
<comment type="similarity">
    <text evidence="1">Belongs to the protein kinase superfamily. NEK Ser/Thr protein kinase family. NIMA subfamily.</text>
</comment>
<dbReference type="SMART" id="SM01052">
    <property type="entry name" value="CAP_GLY"/>
    <property type="match status" value="1"/>
</dbReference>
<evidence type="ECO:0000256" key="6">
    <source>
        <dbReference type="ARBA" id="ARBA00022777"/>
    </source>
</evidence>
<feature type="compositionally biased region" description="Low complexity" evidence="11">
    <location>
        <begin position="581"/>
        <end position="590"/>
    </location>
</feature>
<dbReference type="InterPro" id="IPR008271">
    <property type="entry name" value="Ser/Thr_kinase_AS"/>
</dbReference>
<feature type="compositionally biased region" description="Basic and acidic residues" evidence="11">
    <location>
        <begin position="1182"/>
        <end position="1200"/>
    </location>
</feature>
<dbReference type="SMART" id="SM00220">
    <property type="entry name" value="S_TKc"/>
    <property type="match status" value="1"/>
</dbReference>
<dbReference type="EMBL" id="BMAR01000002">
    <property type="protein sequence ID" value="GFR41743.1"/>
    <property type="molecule type" value="Genomic_DNA"/>
</dbReference>
<keyword evidence="5 10" id="KW-0547">Nucleotide-binding</keyword>
<keyword evidence="15" id="KW-1185">Reference proteome</keyword>
<evidence type="ECO:0000256" key="8">
    <source>
        <dbReference type="ARBA" id="ARBA00047899"/>
    </source>
</evidence>
<protein>
    <recommendedName>
        <fullName evidence="2">non-specific serine/threonine protein kinase</fullName>
        <ecNumber evidence="2">2.7.11.1</ecNumber>
    </recommendedName>
</protein>
<gene>
    <name evidence="14" type="ORF">Agub_g2496</name>
</gene>
<evidence type="ECO:0000313" key="14">
    <source>
        <dbReference type="EMBL" id="GFR41743.1"/>
    </source>
</evidence>
<dbReference type="InterPro" id="IPR050660">
    <property type="entry name" value="NEK_Ser/Thr_kinase"/>
</dbReference>
<evidence type="ECO:0000256" key="9">
    <source>
        <dbReference type="ARBA" id="ARBA00048679"/>
    </source>
</evidence>
<feature type="region of interest" description="Disordered" evidence="11">
    <location>
        <begin position="173"/>
        <end position="247"/>
    </location>
</feature>
<feature type="region of interest" description="Disordered" evidence="11">
    <location>
        <begin position="487"/>
        <end position="639"/>
    </location>
</feature>
<comment type="catalytic activity">
    <reaction evidence="8">
        <text>L-threonyl-[protein] + ATP = O-phospho-L-threonyl-[protein] + ADP + H(+)</text>
        <dbReference type="Rhea" id="RHEA:46608"/>
        <dbReference type="Rhea" id="RHEA-COMP:11060"/>
        <dbReference type="Rhea" id="RHEA-COMP:11605"/>
        <dbReference type="ChEBI" id="CHEBI:15378"/>
        <dbReference type="ChEBI" id="CHEBI:30013"/>
        <dbReference type="ChEBI" id="CHEBI:30616"/>
        <dbReference type="ChEBI" id="CHEBI:61977"/>
        <dbReference type="ChEBI" id="CHEBI:456216"/>
        <dbReference type="EC" id="2.7.11.1"/>
    </reaction>
</comment>
<feature type="compositionally biased region" description="Low complexity" evidence="11">
    <location>
        <begin position="496"/>
        <end position="508"/>
    </location>
</feature>
<feature type="region of interest" description="Disordered" evidence="11">
    <location>
        <begin position="1115"/>
        <end position="1134"/>
    </location>
</feature>
<feature type="compositionally biased region" description="Low complexity" evidence="11">
    <location>
        <begin position="1158"/>
        <end position="1178"/>
    </location>
</feature>
<evidence type="ECO:0000259" key="13">
    <source>
        <dbReference type="PROSITE" id="PS50245"/>
    </source>
</evidence>
<feature type="binding site" evidence="10">
    <location>
        <position position="42"/>
    </location>
    <ligand>
        <name>ATP</name>
        <dbReference type="ChEBI" id="CHEBI:30616"/>
    </ligand>
</feature>
<feature type="compositionally biased region" description="Low complexity" evidence="11">
    <location>
        <begin position="615"/>
        <end position="639"/>
    </location>
</feature>
<evidence type="ECO:0000256" key="3">
    <source>
        <dbReference type="ARBA" id="ARBA00022527"/>
    </source>
</evidence>
<feature type="compositionally biased region" description="Low complexity" evidence="11">
    <location>
        <begin position="552"/>
        <end position="573"/>
    </location>
</feature>
<dbReference type="PROSITE" id="PS00107">
    <property type="entry name" value="PROTEIN_KINASE_ATP"/>
    <property type="match status" value="1"/>
</dbReference>
<dbReference type="Gene3D" id="3.30.200.20">
    <property type="entry name" value="Phosphorylase Kinase, domain 1"/>
    <property type="match status" value="1"/>
</dbReference>
<dbReference type="PROSITE" id="PS00108">
    <property type="entry name" value="PROTEIN_KINASE_ST"/>
    <property type="match status" value="1"/>
</dbReference>
<dbReference type="SUPFAM" id="SSF56112">
    <property type="entry name" value="Protein kinase-like (PK-like)"/>
    <property type="match status" value="1"/>
</dbReference>
<feature type="region of interest" description="Disordered" evidence="11">
    <location>
        <begin position="1391"/>
        <end position="1449"/>
    </location>
</feature>
<proteinExistence type="inferred from homology"/>
<keyword evidence="4" id="KW-0808">Transferase</keyword>
<dbReference type="GO" id="GO:0006412">
    <property type="term" value="P:translation"/>
    <property type="evidence" value="ECO:0007669"/>
    <property type="project" value="InterPro"/>
</dbReference>
<feature type="region of interest" description="Disordered" evidence="11">
    <location>
        <begin position="1158"/>
        <end position="1354"/>
    </location>
</feature>
<evidence type="ECO:0000256" key="11">
    <source>
        <dbReference type="SAM" id="MobiDB-lite"/>
    </source>
</evidence>
<dbReference type="InterPro" id="IPR017441">
    <property type="entry name" value="Protein_kinase_ATP_BS"/>
</dbReference>
<feature type="compositionally biased region" description="Low complexity" evidence="11">
    <location>
        <begin position="860"/>
        <end position="873"/>
    </location>
</feature>
<dbReference type="EC" id="2.7.11.1" evidence="2"/>
<dbReference type="InterPro" id="IPR000938">
    <property type="entry name" value="CAP-Gly_domain"/>
</dbReference>
<dbReference type="SUPFAM" id="SSF74924">
    <property type="entry name" value="Cap-Gly domain"/>
    <property type="match status" value="1"/>
</dbReference>
<feature type="domain" description="CAP-Gly" evidence="13">
    <location>
        <begin position="1565"/>
        <end position="1615"/>
    </location>
</feature>
<sequence length="1623" mass="162995">MSADAEAAAESRYEVREVIGKGAFGEVNLVVEKQSKQRYVLKRIKMARQSEWQRKATRQEIEIVSRLRHPFIMPYKEHWIHHGHTINVVYGYCEKGDLSSAITKQRGKPFPEETLRLWLAELLLAVEYMHRQNVLHRDIKTPNILLTGDGDVQIGDFGLATVRVHGDVIQLDLGSSGGADDSSDTRPDASGSSDNSHGGSAGTPERPHPAHLHANAHLPQAGNDGDKDRDKDQAGGHTPVHDKVGTRNDYALVGTPHFMSPELLSSQKYSYETDIWSLGVVMYELTTLKPPFNAFNLAGLVAKIKRAALPPIPTTYSADWASVLKSMLRKDPTRRAGALEILTMPSMQPALQQARQRALVIAPDTVFPDIPYSEPSPAPSEGGFCFDVPGGAAASHRTPSAGGGMSTTPVLVCPDEGGSLKAETSSEGAEASPMPKFPDLESEPSGASAKAPSSNVTPRRARANTVPNVHLAGAGAGAGAAAAHEGCRAKTPVGSRRTAATTATPTAAAKRHPTPQAAGAGTARSRTPARAAEDATAPTHTPGRMVRKASLPRTRPIATPSATATPAPSVPATPRDEASVAAGHGHAAAAPERPVSRLRTESLTGGASRHPTPLSARCTSSSRRATTDSTPSPTGATAAAAGAAPIPLLVSPIAVPSPVTTPNGDTDAEAVTPDAHAAAGVAGKFGSAPPTATATTPTSGPRAHHKLPPGGTAASTAASSGRTRDSSACRTTRASSFSSARPTRTGSGASAASPGGVAAGVAAASPTSARRTSAATTAAATTADCPGTGAGGASGRSMSANPITRRRSQPGNALSKESSREGSEGAALSTRPTPERRVRRTSYVSHNKPSGSDVAHRKPAGVPLPASPAPAAATTSVKARSPRAAAAPAAAAESSVEHIGLLASHPIVDSDTGNGSSTGTSAVASAITSAVTSAGGSSSCTESVPVVPPSGEPSAATVDLPAIASEASKLSVCSAASVDASRAAVAGRAVAERPGIPLPPMGASPPVSGGGAAGSVFNHSWMSAPRSQCSLMSVTTEDSELSIPDGRYATPEGSTGGGLLDGEASSGVGAQPGAVPLWNSNQLYSGSYGSFGGAMSESAAAAAAAAGAAGASLGGARSSELGGLASASPSGTLTVDLPRRVSISVFAPALGAGNNINNGSAAGPDAPAASSPSAAAPSVLQHPDDDRKQHAASEEPEGKASPHSSSAGGAAGDEATTASEQARGSVSVADADEVASSSLSGGGDLGGELGTLSESVSTGAASSPSASSPSVFGPSPAGSPSNPAAAGATAAATAAAANAAAAATRRRQTQDRISPRSTSSSQVPQLRSARSLDARGSSGGSAAQGLSPRLSPRISPRTALLAEPSSGGCSMASTASAQRSFAGFVIHQPPSPSGWRIGANGSPMSMAESAGSSTDATSPLRPVAEGEEGLLRDEEAQSAPPPAVAAAADGAMGVAGSRAERLRNHAVYSLSSSEREQLVLLQRVVGIASSLWEAGRHEELGAVLSSTLSRSLVRSASAAAAAVAVVFADVEEHPQSGSTLPELGDTVRVLVGPLRGVEAVVRYRGPCHWGAGVVVGVELPPGTTENADASLPTGVRDGVTYFRCQSAAHRAAFLPLDHVALLG</sequence>
<dbReference type="GO" id="GO:0004674">
    <property type="term" value="F:protein serine/threonine kinase activity"/>
    <property type="evidence" value="ECO:0007669"/>
    <property type="project" value="UniProtKB-KW"/>
</dbReference>